<feature type="compositionally biased region" description="Low complexity" evidence="1">
    <location>
        <begin position="360"/>
        <end position="377"/>
    </location>
</feature>
<comment type="caution">
    <text evidence="3">The sequence shown here is derived from an EMBL/GenBank/DDBJ whole genome shotgun (WGS) entry which is preliminary data.</text>
</comment>
<gene>
    <name evidence="3" type="ORF">TWF481_001088</name>
</gene>
<name>A0AAV9WPJ2_9PEZI</name>
<dbReference type="EMBL" id="JAVHJL010000001">
    <property type="protein sequence ID" value="KAK6512197.1"/>
    <property type="molecule type" value="Genomic_DNA"/>
</dbReference>
<evidence type="ECO:0000313" key="4">
    <source>
        <dbReference type="Proteomes" id="UP001370758"/>
    </source>
</evidence>
<keyword evidence="4" id="KW-1185">Reference proteome</keyword>
<accession>A0AAV9WPJ2</accession>
<feature type="region of interest" description="Disordered" evidence="1">
    <location>
        <begin position="46"/>
        <end position="70"/>
    </location>
</feature>
<feature type="compositionally biased region" description="Low complexity" evidence="1">
    <location>
        <begin position="281"/>
        <end position="298"/>
    </location>
</feature>
<feature type="chain" id="PRO_5043754376" evidence="2">
    <location>
        <begin position="25"/>
        <end position="409"/>
    </location>
</feature>
<dbReference type="Proteomes" id="UP001370758">
    <property type="component" value="Unassembled WGS sequence"/>
</dbReference>
<reference evidence="3 4" key="1">
    <citation type="submission" date="2023-08" db="EMBL/GenBank/DDBJ databases">
        <authorList>
            <person name="Palmer J.M."/>
        </authorList>
    </citation>
    <scope>NUCLEOTIDE SEQUENCE [LARGE SCALE GENOMIC DNA]</scope>
    <source>
        <strain evidence="3 4">TWF481</strain>
    </source>
</reference>
<evidence type="ECO:0000256" key="2">
    <source>
        <dbReference type="SAM" id="SignalP"/>
    </source>
</evidence>
<keyword evidence="2" id="KW-0732">Signal</keyword>
<organism evidence="3 4">
    <name type="scientific">Arthrobotrys musiformis</name>
    <dbReference type="NCBI Taxonomy" id="47236"/>
    <lineage>
        <taxon>Eukaryota</taxon>
        <taxon>Fungi</taxon>
        <taxon>Dikarya</taxon>
        <taxon>Ascomycota</taxon>
        <taxon>Pezizomycotina</taxon>
        <taxon>Orbiliomycetes</taxon>
        <taxon>Orbiliales</taxon>
        <taxon>Orbiliaceae</taxon>
        <taxon>Arthrobotrys</taxon>
    </lineage>
</organism>
<evidence type="ECO:0000256" key="1">
    <source>
        <dbReference type="SAM" id="MobiDB-lite"/>
    </source>
</evidence>
<evidence type="ECO:0000313" key="3">
    <source>
        <dbReference type="EMBL" id="KAK6512197.1"/>
    </source>
</evidence>
<proteinExistence type="predicted"/>
<dbReference type="AlphaFoldDB" id="A0AAV9WPJ2"/>
<feature type="region of interest" description="Disordered" evidence="1">
    <location>
        <begin position="269"/>
        <end position="379"/>
    </location>
</feature>
<sequence>MILFSKTPAWSLMCLLLTPKHSHSSPINHNIQTNTTRILLPASTTSSYFPNPSETKVRLEPSNLPSGDKSLSAEASIPTAAFDESKQSRAVEVPSNFFYVTERLQLQCKDFEMFRTGAWKMMTEYREGTNIKQTEFVNFRDGSLDEAGIQRELDGIRRGQLRCKTYCKCDDDGVIVENTASIRRGRPIYCSSEDQIPMRCVALWGCSCTVKLRQPPANIPGASVSDYQRALDAIPQLVQMQHPEYAWVNTPGFSMIGFTNDNGWLNGEDLNALTLSSPDQESLPLEGPSSSGPRTPMGGTPGRGHMHSPSVHEADGDYEMDYGDTISPELNPSDIFTDLYWAEDPGDPHQGHPGSPYPYDPNNDPSYDNGESSNGNHYGYGYGYGYNHGYSSGKGWKRDTIPDPEQTIA</sequence>
<protein>
    <submittedName>
        <fullName evidence="3">Uncharacterized protein</fullName>
    </submittedName>
</protein>
<feature type="signal peptide" evidence="2">
    <location>
        <begin position="1"/>
        <end position="24"/>
    </location>
</feature>